<dbReference type="GO" id="GO:0006355">
    <property type="term" value="P:regulation of DNA-templated transcription"/>
    <property type="evidence" value="ECO:0007669"/>
    <property type="project" value="InterPro"/>
</dbReference>
<protein>
    <submittedName>
        <fullName evidence="6">Two component transcriptional regulator, LuxR family</fullName>
    </submittedName>
</protein>
<organism evidence="6 7">
    <name type="scientific">Candidatus Methylopumilus turicensis</name>
    <dbReference type="NCBI Taxonomy" id="1581680"/>
    <lineage>
        <taxon>Bacteria</taxon>
        <taxon>Pseudomonadati</taxon>
        <taxon>Pseudomonadota</taxon>
        <taxon>Betaproteobacteria</taxon>
        <taxon>Nitrosomonadales</taxon>
        <taxon>Methylophilaceae</taxon>
        <taxon>Candidatus Methylopumilus</taxon>
    </lineage>
</organism>
<dbReference type="HOGENOM" id="CLU_000445_90_1_4"/>
<proteinExistence type="predicted"/>
<dbReference type="InterPro" id="IPR011006">
    <property type="entry name" value="CheY-like_superfamily"/>
</dbReference>
<dbReference type="CDD" id="cd17535">
    <property type="entry name" value="REC_NarL-like"/>
    <property type="match status" value="1"/>
</dbReference>
<dbReference type="SMART" id="SM00448">
    <property type="entry name" value="REC"/>
    <property type="match status" value="1"/>
</dbReference>
<dbReference type="GO" id="GO:0000160">
    <property type="term" value="P:phosphorelay signal transduction system"/>
    <property type="evidence" value="ECO:0007669"/>
    <property type="project" value="InterPro"/>
</dbReference>
<dbReference type="SUPFAM" id="SSF52172">
    <property type="entry name" value="CheY-like"/>
    <property type="match status" value="1"/>
</dbReference>
<dbReference type="PANTHER" id="PTHR43214">
    <property type="entry name" value="TWO-COMPONENT RESPONSE REGULATOR"/>
    <property type="match status" value="1"/>
</dbReference>
<keyword evidence="2" id="KW-0238">DNA-binding</keyword>
<dbReference type="CDD" id="cd06170">
    <property type="entry name" value="LuxR_C_like"/>
    <property type="match status" value="1"/>
</dbReference>
<keyword evidence="1 3" id="KW-0597">Phosphoprotein</keyword>
<dbReference type="InterPro" id="IPR001789">
    <property type="entry name" value="Sig_transdc_resp-reg_receiver"/>
</dbReference>
<feature type="domain" description="HTH luxR-type" evidence="4">
    <location>
        <begin position="137"/>
        <end position="202"/>
    </location>
</feature>
<evidence type="ECO:0000256" key="3">
    <source>
        <dbReference type="PROSITE-ProRule" id="PRU00169"/>
    </source>
</evidence>
<dbReference type="PROSITE" id="PS50110">
    <property type="entry name" value="RESPONSE_REGULATORY"/>
    <property type="match status" value="1"/>
</dbReference>
<evidence type="ECO:0000256" key="2">
    <source>
        <dbReference type="ARBA" id="ARBA00023125"/>
    </source>
</evidence>
<feature type="modified residue" description="4-aspartylphosphate" evidence="3">
    <location>
        <position position="50"/>
    </location>
</feature>
<gene>
    <name evidence="6" type="ORF">BN1209_0729</name>
</gene>
<feature type="domain" description="Response regulatory" evidence="5">
    <location>
        <begin position="1"/>
        <end position="115"/>
    </location>
</feature>
<accession>A0A0B7IZD4</accession>
<name>A0A0B7IZD4_9PROT</name>
<dbReference type="InterPro" id="IPR016032">
    <property type="entry name" value="Sig_transdc_resp-reg_C-effctor"/>
</dbReference>
<dbReference type="Pfam" id="PF00072">
    <property type="entry name" value="Response_reg"/>
    <property type="match status" value="1"/>
</dbReference>
<evidence type="ECO:0000313" key="6">
    <source>
        <dbReference type="EMBL" id="CEN55772.1"/>
    </source>
</evidence>
<dbReference type="Pfam" id="PF00196">
    <property type="entry name" value="GerE"/>
    <property type="match status" value="1"/>
</dbReference>
<dbReference type="EMBL" id="LN794158">
    <property type="protein sequence ID" value="CEN55772.1"/>
    <property type="molecule type" value="Genomic_DNA"/>
</dbReference>
<dbReference type="InterPro" id="IPR000792">
    <property type="entry name" value="Tscrpt_reg_LuxR_C"/>
</dbReference>
<evidence type="ECO:0000259" key="4">
    <source>
        <dbReference type="PROSITE" id="PS50043"/>
    </source>
</evidence>
<dbReference type="AlphaFoldDB" id="A0A0B7IZD4"/>
<dbReference type="SUPFAM" id="SSF46894">
    <property type="entry name" value="C-terminal effector domain of the bipartite response regulators"/>
    <property type="match status" value="1"/>
</dbReference>
<evidence type="ECO:0000313" key="7">
    <source>
        <dbReference type="Proteomes" id="UP000056322"/>
    </source>
</evidence>
<dbReference type="PROSITE" id="PS50043">
    <property type="entry name" value="HTH_LUXR_2"/>
    <property type="match status" value="1"/>
</dbReference>
<dbReference type="GO" id="GO:0003677">
    <property type="term" value="F:DNA binding"/>
    <property type="evidence" value="ECO:0007669"/>
    <property type="project" value="UniProtKB-KW"/>
</dbReference>
<dbReference type="PANTHER" id="PTHR43214:SF43">
    <property type="entry name" value="TWO-COMPONENT RESPONSE REGULATOR"/>
    <property type="match status" value="1"/>
</dbReference>
<dbReference type="SMART" id="SM00421">
    <property type="entry name" value="HTH_LUXR"/>
    <property type="match status" value="1"/>
</dbReference>
<dbReference type="Gene3D" id="3.40.50.2300">
    <property type="match status" value="1"/>
</dbReference>
<dbReference type="InterPro" id="IPR058245">
    <property type="entry name" value="NreC/VraR/RcsB-like_REC"/>
</dbReference>
<evidence type="ECO:0000259" key="5">
    <source>
        <dbReference type="PROSITE" id="PS50110"/>
    </source>
</evidence>
<dbReference type="InterPro" id="IPR039420">
    <property type="entry name" value="WalR-like"/>
</dbReference>
<sequence length="206" mass="22593">MLVDDHAVVRAGVRRLLEQDERFSVVAEAETGERAYQIFGEHLPDITVLDLSMPGIGGMETIKRMIARYPTAKILVLSMHENAAFASQALKAGAKGYLAKSGLAEELSNAIQWVMTGQTYLGSEISHKIALQMHNTQGDPMQSLSAREFEIFRMLVDGVDLSSIATTLNISLKTVANYQTTIKQKLGINSPVEMVRLAIRCGLIES</sequence>
<dbReference type="STRING" id="1581680.BN1209_0729"/>
<evidence type="ECO:0000256" key="1">
    <source>
        <dbReference type="ARBA" id="ARBA00022553"/>
    </source>
</evidence>
<reference evidence="7" key="1">
    <citation type="submission" date="2014-12" db="EMBL/GenBank/DDBJ databases">
        <authorList>
            <person name="Salcher M.M."/>
        </authorList>
    </citation>
    <scope>NUCLEOTIDE SEQUENCE [LARGE SCALE GENOMIC DNA]</scope>
    <source>
        <strain evidence="7">MMS-10A-171</strain>
    </source>
</reference>
<dbReference type="Proteomes" id="UP000056322">
    <property type="component" value="Chromosome 1"/>
</dbReference>
<dbReference type="PRINTS" id="PR00038">
    <property type="entry name" value="HTHLUXR"/>
</dbReference>
<dbReference type="KEGG" id="mbac:BN1209_0729"/>
<keyword evidence="7" id="KW-1185">Reference proteome</keyword>